<dbReference type="SUPFAM" id="SSF52172">
    <property type="entry name" value="CheY-like"/>
    <property type="match status" value="1"/>
</dbReference>
<comment type="caution">
    <text evidence="6">The sequence shown here is derived from an EMBL/GenBank/DDBJ whole genome shotgun (WGS) entry which is preliminary data.</text>
</comment>
<dbReference type="SUPFAM" id="SSF141868">
    <property type="entry name" value="EAL domain-like"/>
    <property type="match status" value="1"/>
</dbReference>
<evidence type="ECO:0000313" key="6">
    <source>
        <dbReference type="EMBL" id="MBD3324359.1"/>
    </source>
</evidence>
<dbReference type="Pfam" id="PF00563">
    <property type="entry name" value="EAL"/>
    <property type="match status" value="1"/>
</dbReference>
<evidence type="ECO:0000259" key="5">
    <source>
        <dbReference type="PROSITE" id="PS50887"/>
    </source>
</evidence>
<protein>
    <submittedName>
        <fullName evidence="6">EAL domain-containing protein</fullName>
    </submittedName>
</protein>
<evidence type="ECO:0000256" key="1">
    <source>
        <dbReference type="SAM" id="Coils"/>
    </source>
</evidence>
<feature type="coiled-coil region" evidence="1">
    <location>
        <begin position="165"/>
        <end position="263"/>
    </location>
</feature>
<dbReference type="InterPro" id="IPR052155">
    <property type="entry name" value="Biofilm_reg_signaling"/>
</dbReference>
<dbReference type="SMART" id="SM00091">
    <property type="entry name" value="PAS"/>
    <property type="match status" value="1"/>
</dbReference>
<dbReference type="InterPro" id="IPR000160">
    <property type="entry name" value="GGDEF_dom"/>
</dbReference>
<dbReference type="InterPro" id="IPR001633">
    <property type="entry name" value="EAL_dom"/>
</dbReference>
<dbReference type="Gene3D" id="3.30.70.270">
    <property type="match status" value="1"/>
</dbReference>
<dbReference type="PROSITE" id="PS50887">
    <property type="entry name" value="GGDEF"/>
    <property type="match status" value="1"/>
</dbReference>
<dbReference type="PANTHER" id="PTHR44757:SF2">
    <property type="entry name" value="BIOFILM ARCHITECTURE MAINTENANCE PROTEIN MBAA"/>
    <property type="match status" value="1"/>
</dbReference>
<dbReference type="EMBL" id="WJJP01000223">
    <property type="protein sequence ID" value="MBD3324359.1"/>
    <property type="molecule type" value="Genomic_DNA"/>
</dbReference>
<dbReference type="CDD" id="cd01949">
    <property type="entry name" value="GGDEF"/>
    <property type="match status" value="1"/>
</dbReference>
<evidence type="ECO:0000259" key="3">
    <source>
        <dbReference type="PROSITE" id="PS50113"/>
    </source>
</evidence>
<dbReference type="PANTHER" id="PTHR44757">
    <property type="entry name" value="DIGUANYLATE CYCLASE DGCP"/>
    <property type="match status" value="1"/>
</dbReference>
<keyword evidence="1" id="KW-0175">Coiled coil</keyword>
<dbReference type="InterPro" id="IPR043128">
    <property type="entry name" value="Rev_trsase/Diguanyl_cyclase"/>
</dbReference>
<accession>A0A9D5Q524</accession>
<dbReference type="CDD" id="cd00130">
    <property type="entry name" value="PAS"/>
    <property type="match status" value="1"/>
</dbReference>
<gene>
    <name evidence="6" type="ORF">GF339_07220</name>
</gene>
<evidence type="ECO:0000259" key="2">
    <source>
        <dbReference type="PROSITE" id="PS50112"/>
    </source>
</evidence>
<dbReference type="PROSITE" id="PS50113">
    <property type="entry name" value="PAC"/>
    <property type="match status" value="1"/>
</dbReference>
<dbReference type="NCBIfam" id="TIGR00254">
    <property type="entry name" value="GGDEF"/>
    <property type="match status" value="1"/>
</dbReference>
<dbReference type="InterPro" id="IPR035965">
    <property type="entry name" value="PAS-like_dom_sf"/>
</dbReference>
<dbReference type="InterPro" id="IPR000700">
    <property type="entry name" value="PAS-assoc_C"/>
</dbReference>
<feature type="domain" description="PAC" evidence="3">
    <location>
        <begin position="364"/>
        <end position="416"/>
    </location>
</feature>
<dbReference type="FunFam" id="3.20.20.450:FF:000001">
    <property type="entry name" value="Cyclic di-GMP phosphodiesterase yahA"/>
    <property type="match status" value="1"/>
</dbReference>
<dbReference type="Proteomes" id="UP000649604">
    <property type="component" value="Unassembled WGS sequence"/>
</dbReference>
<dbReference type="InterPro" id="IPR013767">
    <property type="entry name" value="PAS_fold"/>
</dbReference>
<dbReference type="PROSITE" id="PS50112">
    <property type="entry name" value="PAS"/>
    <property type="match status" value="1"/>
</dbReference>
<dbReference type="NCBIfam" id="TIGR00229">
    <property type="entry name" value="sensory_box"/>
    <property type="match status" value="1"/>
</dbReference>
<dbReference type="SUPFAM" id="SSF55073">
    <property type="entry name" value="Nucleotide cyclase"/>
    <property type="match status" value="1"/>
</dbReference>
<dbReference type="Pfam" id="PF00990">
    <property type="entry name" value="GGDEF"/>
    <property type="match status" value="1"/>
</dbReference>
<proteinExistence type="predicted"/>
<reference evidence="6" key="1">
    <citation type="submission" date="2019-11" db="EMBL/GenBank/DDBJ databases">
        <title>Microbial mats filling the niche in hypersaline microbial mats.</title>
        <authorList>
            <person name="Wong H.L."/>
            <person name="Macleod F.I."/>
            <person name="White R.A. III"/>
            <person name="Burns B.P."/>
        </authorList>
    </citation>
    <scope>NUCLEOTIDE SEQUENCE</scope>
    <source>
        <strain evidence="6">Rbin_158</strain>
    </source>
</reference>
<dbReference type="GO" id="GO:0006355">
    <property type="term" value="P:regulation of DNA-templated transcription"/>
    <property type="evidence" value="ECO:0007669"/>
    <property type="project" value="InterPro"/>
</dbReference>
<dbReference type="Gene3D" id="3.20.20.450">
    <property type="entry name" value="EAL domain"/>
    <property type="match status" value="1"/>
</dbReference>
<dbReference type="SMART" id="SM00052">
    <property type="entry name" value="EAL"/>
    <property type="match status" value="1"/>
</dbReference>
<name>A0A9D5Q524_9BACT</name>
<feature type="domain" description="EAL" evidence="4">
    <location>
        <begin position="598"/>
        <end position="851"/>
    </location>
</feature>
<dbReference type="InterPro" id="IPR035919">
    <property type="entry name" value="EAL_sf"/>
</dbReference>
<feature type="domain" description="PAS" evidence="2">
    <location>
        <begin position="292"/>
        <end position="333"/>
    </location>
</feature>
<dbReference type="Pfam" id="PF00989">
    <property type="entry name" value="PAS"/>
    <property type="match status" value="1"/>
</dbReference>
<sequence>MDIMPADPVRILIADAEPATLEIYQHALSSERYDTHVQFLNPDADVLEENDSQADASAASLVYDLALCHQGAEVLGMVEHALESGKPFAVAFLDSHILPRPDGRCLAERIRMLDAQIELVLLAEHGAFDLKDHLARIPPHHKLLTLQKPLHPQELRQVALALSARWQADRERREVQDRLEQWLEERTAELIKVNDQLTQEIEERKQAEDALKTYRDHLEEVVEERTQDLTAANAQLQQEITERRRAEEELKRHRDHLEDLIAERTAKLTVANDQLQRELFVHKQMQEALQKSEERYRIVLDSAPDPVVVYDTEDNITYLNPAFSRVFGWNLKETQDEMIEFVPTEALFETWLSFQKIKRGEMISGVETRRLTKTGERINVSVSGAGFFDSQGELQGSILTFQDISKRKQTEEEITFLAYHDALTGLPNRKSFYMRLEDELLQSMTHSKKDRRQNSFRRWALLFLDLDRFKYINDTLGHDVGDELLKVVAYRLQRCVRKSDYVFRLGGDEFTVILNALTMGTDIAKVAQKIRAEIAQPIHLQGFDLHISTSIGISVYPDDGDNVETLVKNADMAMYAAKEEHEGYRFFAEEMNHKALERMKMESSLRTALQNKQFTIYYQPLVDSRHHIVGMEALLRWHHPELGLISPSKFIMLAEETGAIIPIGKWVLSTACQQAKTWYDQGHTELYVAVNLSTRQFKEPDLVEIIEEVLEETGLPPQCLQLEVTESGIMDNPDHAKTKMQMLRTKGVRFSIDDFGTGYSSLSYLKRFPIDTLKIDQSFVVDSLTNTDDQEIIKTIIIMARSLHMGTVAEGIETREQHELLSQYGCHMMQGYYFGRPMPPEKFETLLQEMPPS</sequence>
<dbReference type="PROSITE" id="PS50883">
    <property type="entry name" value="EAL"/>
    <property type="match status" value="1"/>
</dbReference>
<evidence type="ECO:0000259" key="4">
    <source>
        <dbReference type="PROSITE" id="PS50883"/>
    </source>
</evidence>
<dbReference type="SUPFAM" id="SSF55785">
    <property type="entry name" value="PYP-like sensor domain (PAS domain)"/>
    <property type="match status" value="1"/>
</dbReference>
<dbReference type="InterPro" id="IPR011006">
    <property type="entry name" value="CheY-like_superfamily"/>
</dbReference>
<dbReference type="AlphaFoldDB" id="A0A9D5Q524"/>
<organism evidence="6 7">
    <name type="scientific">candidate division KSB3 bacterium</name>
    <dbReference type="NCBI Taxonomy" id="2044937"/>
    <lineage>
        <taxon>Bacteria</taxon>
        <taxon>candidate division KSB3</taxon>
    </lineage>
</organism>
<dbReference type="InterPro" id="IPR029787">
    <property type="entry name" value="Nucleotide_cyclase"/>
</dbReference>
<dbReference type="CDD" id="cd01948">
    <property type="entry name" value="EAL"/>
    <property type="match status" value="1"/>
</dbReference>
<dbReference type="SMART" id="SM00267">
    <property type="entry name" value="GGDEF"/>
    <property type="match status" value="1"/>
</dbReference>
<dbReference type="Gene3D" id="3.30.450.20">
    <property type="entry name" value="PAS domain"/>
    <property type="match status" value="1"/>
</dbReference>
<dbReference type="InterPro" id="IPR000014">
    <property type="entry name" value="PAS"/>
</dbReference>
<evidence type="ECO:0000313" key="7">
    <source>
        <dbReference type="Proteomes" id="UP000649604"/>
    </source>
</evidence>
<feature type="domain" description="GGDEF" evidence="5">
    <location>
        <begin position="457"/>
        <end position="590"/>
    </location>
</feature>
<dbReference type="Gene3D" id="3.40.50.2300">
    <property type="match status" value="1"/>
</dbReference>